<proteinExistence type="predicted"/>
<dbReference type="InterPro" id="IPR053156">
    <property type="entry name" value="T6SS_TssM-like"/>
</dbReference>
<accession>A0A8J7LY81</accession>
<dbReference type="PANTHER" id="PTHR36153">
    <property type="entry name" value="INNER MEMBRANE PROTEIN-RELATED"/>
    <property type="match status" value="1"/>
</dbReference>
<evidence type="ECO:0000259" key="2">
    <source>
        <dbReference type="Pfam" id="PF14331"/>
    </source>
</evidence>
<evidence type="ECO:0000313" key="3">
    <source>
        <dbReference type="EMBL" id="MBJ6724531.1"/>
    </source>
</evidence>
<protein>
    <submittedName>
        <fullName evidence="3">Type VI secretion system protein ImpL</fullName>
    </submittedName>
</protein>
<gene>
    <name evidence="3" type="ORF">JFN93_07425</name>
</gene>
<feature type="transmembrane region" description="Helical" evidence="1">
    <location>
        <begin position="38"/>
        <end position="56"/>
    </location>
</feature>
<evidence type="ECO:0000313" key="4">
    <source>
        <dbReference type="Proteomes" id="UP000636888"/>
    </source>
</evidence>
<evidence type="ECO:0000256" key="1">
    <source>
        <dbReference type="SAM" id="Phobius"/>
    </source>
</evidence>
<dbReference type="InterPro" id="IPR025743">
    <property type="entry name" value="TssM1_N"/>
</dbReference>
<feature type="domain" description="Type VI secretion system component TssM1 N-terminal" evidence="2">
    <location>
        <begin position="184"/>
        <end position="440"/>
    </location>
</feature>
<keyword evidence="1" id="KW-0472">Membrane</keyword>
<keyword evidence="1" id="KW-0812">Transmembrane</keyword>
<dbReference type="Proteomes" id="UP000636888">
    <property type="component" value="Unassembled WGS sequence"/>
</dbReference>
<feature type="transmembrane region" description="Helical" evidence="1">
    <location>
        <begin position="437"/>
        <end position="456"/>
    </location>
</feature>
<dbReference type="AlphaFoldDB" id="A0A8J7LY81"/>
<dbReference type="Pfam" id="PF14331">
    <property type="entry name" value="IcmF-related_N"/>
    <property type="match status" value="1"/>
</dbReference>
<dbReference type="RefSeq" id="WP_199383374.1">
    <property type="nucleotide sequence ID" value="NZ_JAEMHM010000005.1"/>
</dbReference>
<dbReference type="SUPFAM" id="SSF52540">
    <property type="entry name" value="P-loop containing nucleoside triphosphate hydrolases"/>
    <property type="match status" value="1"/>
</dbReference>
<keyword evidence="4" id="KW-1185">Reference proteome</keyword>
<organism evidence="3 4">
    <name type="scientific">Geomesophilobacter sediminis</name>
    <dbReference type="NCBI Taxonomy" id="2798584"/>
    <lineage>
        <taxon>Bacteria</taxon>
        <taxon>Pseudomonadati</taxon>
        <taxon>Thermodesulfobacteriota</taxon>
        <taxon>Desulfuromonadia</taxon>
        <taxon>Geobacterales</taxon>
        <taxon>Geobacteraceae</taxon>
        <taxon>Geomesophilobacter</taxon>
    </lineage>
</organism>
<dbReference type="InterPro" id="IPR027417">
    <property type="entry name" value="P-loop_NTPase"/>
</dbReference>
<reference evidence="3" key="1">
    <citation type="submission" date="2020-12" db="EMBL/GenBank/DDBJ databases">
        <title>Geomonas sp. Red875, isolated from river sediment.</title>
        <authorList>
            <person name="Xu Z."/>
            <person name="Zhang Z."/>
            <person name="Masuda Y."/>
            <person name="Itoh H."/>
            <person name="Senoo K."/>
        </authorList>
    </citation>
    <scope>NUCLEOTIDE SEQUENCE</scope>
    <source>
        <strain evidence="3">Red875</strain>
    </source>
</reference>
<comment type="caution">
    <text evidence="3">The sequence shown here is derived from an EMBL/GenBank/DDBJ whole genome shotgun (WGS) entry which is preliminary data.</text>
</comment>
<dbReference type="EMBL" id="JAEMHM010000005">
    <property type="protein sequence ID" value="MBJ6724531.1"/>
    <property type="molecule type" value="Genomic_DNA"/>
</dbReference>
<keyword evidence="1" id="KW-1133">Transmembrane helix</keyword>
<name>A0A8J7LY81_9BACT</name>
<dbReference type="PANTHER" id="PTHR36153:SF1">
    <property type="entry name" value="TYPE VI SECRETION SYSTEM COMPONENT TSSM1"/>
    <property type="match status" value="1"/>
</dbReference>
<sequence>MNVISGKILKLAAVVTGALLALLLLVQGAVALKWPPWAGLFLGLLLIGVCLAVVMLRRLWLWRRERELAETVSDAEPAPAIPEREAEELNALKTQWKRGLRILRRSHLKRQGNPLYVLPWYLVIGASGSGKSACLSNCGLSSHFLRDEDTSVGSPTRNCEWWLFDQSVVIDTAGRYTVPEHEVRDKEQWRLFLRLLLRNRRREPLNGVVVTVAADQLLHPNAEELAGTGRLLRRRLDQLMRGLGYRFPVYLLVTKCDLIDGFTELAAALPAKSCGHPMGAVKDELTTDVGAFLETAFTTVADKLRALRLYLLRQHGMPAGSAVSSTPVALGMLQLPEAFANLKLPLALLLAETFGVSPYRETPLLRGIFFTSAEQNGAASAAIEPACGSTLPPRREEPSRGLFLHDLFARTLPADRALGTPTKRAAEWRRVTDNLGLVAWSVAGLALCGLLTVSFAKNIAAIRLIAQDVTATAVAGNAAAGAGPMLKFRDGILAVEERNRRWWMPRFGLNESVTVESELKSRFCRQFREGTLAAHDAALLQAASSLAPASPDRAYAEHVLHLARRINLIRARLKGSTDGELRTMPQPREVTVVPPGTGDRFDSLYLSYLGWSQDPMHLRQELTLFQERLRQLLAVKRNLQWSLALAELDGKTPPVTLADFWGGSRRASVEPSIAPYFSNKGRHQMEAVLHEIELAVPAPQVAEAQRSAFETWYRQARRAAWEAFAAAFPRGAERLAGEREWQEVASRMASDEGPYAAFVKRITTELGSEAIGAEVPTWLRQLIRLQMLASRDDVPQALGKATEGGRKLLASLEQSVGRKADAKELEAQAAGQQALRSYRAALAAIVTSTTSRNQAFQAAALLFSEDPAVGKSPFWTACSSARGVETSLARDFGGNATVSRLVTGPLDFLLNFVRREAAGSLQSQWEEQVLAGTLGLSGAQATPLVLGPEGLAWKFVRGPAAPFISRSAGGYRSKPVLGAGLPFEGAFFQLLERGNQVQAAALTRQSNYAVGIQGLPTDANPEARVRPHATRLELHCAAGSQQLANLNYPVGKTFNWSPEGCGDVQLQIEVGDLVLTRNYPGPQGFPEFLQAFSGGQHTFTPRDFPGERSALERMGIRYLRVAYHLTGSEQVIKQGAGAAAGQIPRYIARGWSN</sequence>